<dbReference type="EMBL" id="CP006868">
    <property type="protein sequence ID" value="UXD21625.1"/>
    <property type="molecule type" value="Genomic_DNA"/>
</dbReference>
<evidence type="ECO:0000256" key="5">
    <source>
        <dbReference type="ARBA" id="ARBA00023274"/>
    </source>
</evidence>
<dbReference type="InterPro" id="IPR018199">
    <property type="entry name" value="Ribosomal_eS4_N_CS"/>
</dbReference>
<dbReference type="HAMAP" id="MF_00485">
    <property type="entry name" value="Ribosomal_eS4"/>
    <property type="match status" value="1"/>
</dbReference>
<dbReference type="CDD" id="cd06087">
    <property type="entry name" value="KOW_RPS4"/>
    <property type="match status" value="1"/>
</dbReference>
<dbReference type="Pfam" id="PF00900">
    <property type="entry name" value="Ribosomal_S4e"/>
    <property type="match status" value="1"/>
</dbReference>
<evidence type="ECO:0000256" key="8">
    <source>
        <dbReference type="PROSITE-ProRule" id="PRU00182"/>
    </source>
</evidence>
<dbReference type="InterPro" id="IPR013843">
    <property type="entry name" value="Ribosomal_eS4_N"/>
</dbReference>
<keyword evidence="5 7" id="KW-0687">Ribonucleoprotein</keyword>
<feature type="domain" description="RNA-binding S4" evidence="9">
    <location>
        <begin position="45"/>
        <end position="108"/>
    </location>
</feature>
<comment type="similarity">
    <text evidence="1 7">Belongs to the eukaryotic ribosomal protein eS4 family.</text>
</comment>
<dbReference type="GO" id="GO:0006412">
    <property type="term" value="P:translation"/>
    <property type="evidence" value="ECO:0007669"/>
    <property type="project" value="UniProtKB-UniRule"/>
</dbReference>
<dbReference type="NCBIfam" id="NF003312">
    <property type="entry name" value="PRK04313.1"/>
    <property type="match status" value="1"/>
</dbReference>
<dbReference type="InterPro" id="IPR036986">
    <property type="entry name" value="S4_RNA-bd_sf"/>
</dbReference>
<dbReference type="GO" id="GO:0003735">
    <property type="term" value="F:structural constituent of ribosome"/>
    <property type="evidence" value="ECO:0007669"/>
    <property type="project" value="InterPro"/>
</dbReference>
<dbReference type="InterPro" id="IPR002942">
    <property type="entry name" value="S4_RNA-bd"/>
</dbReference>
<keyword evidence="4 7" id="KW-0689">Ribosomal protein</keyword>
<dbReference type="GO" id="GO:0022627">
    <property type="term" value="C:cytosolic small ribosomal subunit"/>
    <property type="evidence" value="ECO:0007669"/>
    <property type="project" value="TreeGrafter"/>
</dbReference>
<dbReference type="InterPro" id="IPR038237">
    <property type="entry name" value="Ribosomal_eS4_central_sf"/>
</dbReference>
<dbReference type="InterPro" id="IPR014722">
    <property type="entry name" value="Rib_uL2_dom2"/>
</dbReference>
<evidence type="ECO:0000256" key="6">
    <source>
        <dbReference type="ARBA" id="ARBA00035272"/>
    </source>
</evidence>
<dbReference type="SUPFAM" id="SSF55174">
    <property type="entry name" value="Alpha-L RNA-binding motif"/>
    <property type="match status" value="1"/>
</dbReference>
<evidence type="ECO:0000259" key="9">
    <source>
        <dbReference type="SMART" id="SM00363"/>
    </source>
</evidence>
<dbReference type="PIRSF" id="PIRSF002116">
    <property type="entry name" value="Ribosomal_S4"/>
    <property type="match status" value="1"/>
</dbReference>
<evidence type="ECO:0000256" key="4">
    <source>
        <dbReference type="ARBA" id="ARBA00022980"/>
    </source>
</evidence>
<keyword evidence="11" id="KW-1185">Reference proteome</keyword>
<gene>
    <name evidence="7" type="primary">rps4e</name>
    <name evidence="10" type="ORF">IPA_06010</name>
</gene>
<dbReference type="KEGG" id="ipc:IPA_06010"/>
<keyword evidence="3 7" id="KW-0694">RNA-binding</keyword>
<organism evidence="10 11">
    <name type="scientific">Ignicoccus pacificus DSM 13166</name>
    <dbReference type="NCBI Taxonomy" id="940294"/>
    <lineage>
        <taxon>Archaea</taxon>
        <taxon>Thermoproteota</taxon>
        <taxon>Thermoprotei</taxon>
        <taxon>Desulfurococcales</taxon>
        <taxon>Desulfurococcaceae</taxon>
        <taxon>Ignicoccus</taxon>
    </lineage>
</organism>
<dbReference type="PROSITE" id="PS50889">
    <property type="entry name" value="S4"/>
    <property type="match status" value="1"/>
</dbReference>
<dbReference type="InterPro" id="IPR041982">
    <property type="entry name" value="Ribosomal_eS4_KOW"/>
</dbReference>
<keyword evidence="2 8" id="KW-0699">rRNA-binding</keyword>
<dbReference type="Gene3D" id="3.10.290.10">
    <property type="entry name" value="RNA-binding S4 domain"/>
    <property type="match status" value="1"/>
</dbReference>
<proteinExistence type="inferred from homology"/>
<sequence length="255" mass="28958">MARVGGGKRHLKRLAAPFFWPIHKKEAVWAVKPRAGPHPQEESLPLLVVVRDVLKYAETSREARKLIAEGRIKVDGRVRKDYKFPVGLMDVIEIVGADEYYRMVPYPTKYLIPLRIDAEEAKYKPVRIENKTTVKGGHIQLNLHDGRNILIKVSDPRSPVEAEQYKTLGTLLITVPEQEIKEYVPFEPGVIAIVSSGRNVGRIGRIEEISERLGRKKTLVKMRDVNGEVFYTVASYVFPIGKEEPIIKLPEGGWK</sequence>
<dbReference type="InterPro" id="IPR013845">
    <property type="entry name" value="Ribosomal_eS4_central_region"/>
</dbReference>
<evidence type="ECO:0000256" key="2">
    <source>
        <dbReference type="ARBA" id="ARBA00022730"/>
    </source>
</evidence>
<dbReference type="PANTHER" id="PTHR11581">
    <property type="entry name" value="30S/40S RIBOSOMAL PROTEIN S4"/>
    <property type="match status" value="1"/>
</dbReference>
<dbReference type="Proteomes" id="UP001063698">
    <property type="component" value="Chromosome"/>
</dbReference>
<dbReference type="Pfam" id="PF01479">
    <property type="entry name" value="S4"/>
    <property type="match status" value="1"/>
</dbReference>
<protein>
    <recommendedName>
        <fullName evidence="6 7">Small ribosomal subunit protein eS4</fullName>
    </recommendedName>
</protein>
<evidence type="ECO:0000256" key="3">
    <source>
        <dbReference type="ARBA" id="ARBA00022884"/>
    </source>
</evidence>
<dbReference type="SMART" id="SM00363">
    <property type="entry name" value="S4"/>
    <property type="match status" value="1"/>
</dbReference>
<evidence type="ECO:0000256" key="1">
    <source>
        <dbReference type="ARBA" id="ARBA00007500"/>
    </source>
</evidence>
<dbReference type="AlphaFoldDB" id="A0A977K9Q8"/>
<dbReference type="CDD" id="cd00165">
    <property type="entry name" value="S4"/>
    <property type="match status" value="1"/>
</dbReference>
<evidence type="ECO:0000256" key="7">
    <source>
        <dbReference type="HAMAP-Rule" id="MF_00485"/>
    </source>
</evidence>
<evidence type="ECO:0000313" key="11">
    <source>
        <dbReference type="Proteomes" id="UP001063698"/>
    </source>
</evidence>
<dbReference type="Gene3D" id="2.40.50.740">
    <property type="match status" value="1"/>
</dbReference>
<dbReference type="GO" id="GO:0019843">
    <property type="term" value="F:rRNA binding"/>
    <property type="evidence" value="ECO:0007669"/>
    <property type="project" value="UniProtKB-KW"/>
</dbReference>
<dbReference type="PROSITE" id="PS00528">
    <property type="entry name" value="RIBOSOMAL_S4E"/>
    <property type="match status" value="1"/>
</dbReference>
<reference evidence="10" key="1">
    <citation type="submission" date="2013-11" db="EMBL/GenBank/DDBJ databases">
        <title>Comparative genomics of Ignicoccus.</title>
        <authorList>
            <person name="Podar M."/>
        </authorList>
    </citation>
    <scope>NUCLEOTIDE SEQUENCE</scope>
    <source>
        <strain evidence="10">DSM 13166</strain>
    </source>
</reference>
<name>A0A977K9Q8_9CREN</name>
<accession>A0A977K9Q8</accession>
<dbReference type="InterPro" id="IPR000876">
    <property type="entry name" value="Ribosomal_eS4"/>
</dbReference>
<dbReference type="FunFam" id="3.10.290.10:FF:000002">
    <property type="entry name" value="40S ribosomal protein S4"/>
    <property type="match status" value="1"/>
</dbReference>
<dbReference type="Pfam" id="PF08071">
    <property type="entry name" value="RS4NT"/>
    <property type="match status" value="1"/>
</dbReference>
<dbReference type="Gene3D" id="2.30.30.30">
    <property type="match status" value="1"/>
</dbReference>
<dbReference type="PANTHER" id="PTHR11581:SF0">
    <property type="entry name" value="SMALL RIBOSOMAL SUBUNIT PROTEIN ES4"/>
    <property type="match status" value="1"/>
</dbReference>
<evidence type="ECO:0000313" key="10">
    <source>
        <dbReference type="EMBL" id="UXD21625.1"/>
    </source>
</evidence>